<evidence type="ECO:0000313" key="1">
    <source>
        <dbReference type="EMBL" id="TWI45035.1"/>
    </source>
</evidence>
<dbReference type="EMBL" id="VLKY01000043">
    <property type="protein sequence ID" value="TWI45035.1"/>
    <property type="molecule type" value="Genomic_DNA"/>
</dbReference>
<organism evidence="1 2">
    <name type="scientific">Pseudomonas duriflava</name>
    <dbReference type="NCBI Taxonomy" id="459528"/>
    <lineage>
        <taxon>Bacteria</taxon>
        <taxon>Pseudomonadati</taxon>
        <taxon>Pseudomonadota</taxon>
        <taxon>Gammaproteobacteria</taxon>
        <taxon>Pseudomonadales</taxon>
        <taxon>Pseudomonadaceae</taxon>
        <taxon>Pseudomonas</taxon>
    </lineage>
</organism>
<reference evidence="1 2" key="1">
    <citation type="journal article" date="2015" name="Stand. Genomic Sci.">
        <title>Genomic Encyclopedia of Bacterial and Archaeal Type Strains, Phase III: the genomes of soil and plant-associated and newly described type strains.</title>
        <authorList>
            <person name="Whitman W.B."/>
            <person name="Woyke T."/>
            <person name="Klenk H.P."/>
            <person name="Zhou Y."/>
            <person name="Lilburn T.G."/>
            <person name="Beck B.J."/>
            <person name="De Vos P."/>
            <person name="Vandamme P."/>
            <person name="Eisen J.A."/>
            <person name="Garrity G."/>
            <person name="Hugenholtz P."/>
            <person name="Kyrpides N.C."/>
        </authorList>
    </citation>
    <scope>NUCLEOTIDE SEQUENCE [LARGE SCALE GENOMIC DNA]</scope>
    <source>
        <strain evidence="1 2">CGMCC 1.6858</strain>
    </source>
</reference>
<accession>A0A562PKP1</accession>
<dbReference type="Proteomes" id="UP000316905">
    <property type="component" value="Unassembled WGS sequence"/>
</dbReference>
<sequence>MASKHAIKRMYQCSGCDEVHEYESEAEICCAPAVLDVYVCPICDETHETEDEARECCPDQSATCPSCLREHMGNHLAILAIKVAGHCPTCNPFYPLEHQLQIQDLAWEMTGKSRNLND</sequence>
<comment type="caution">
    <text evidence="1">The sequence shown here is derived from an EMBL/GenBank/DDBJ whole genome shotgun (WGS) entry which is preliminary data.</text>
</comment>
<dbReference type="AlphaFoldDB" id="A0A562PKP1"/>
<gene>
    <name evidence="1" type="ORF">IQ22_04674</name>
</gene>
<proteinExistence type="predicted"/>
<keyword evidence="2" id="KW-1185">Reference proteome</keyword>
<protein>
    <submittedName>
        <fullName evidence="1">Uncharacterized protein</fullName>
    </submittedName>
</protein>
<evidence type="ECO:0000313" key="2">
    <source>
        <dbReference type="Proteomes" id="UP000316905"/>
    </source>
</evidence>
<name>A0A562PKP1_9PSED</name>